<protein>
    <recommendedName>
        <fullName evidence="3">Plasmid SOS inhibition protein A</fullName>
    </recommendedName>
</protein>
<accession>A0ABD7PCC9</accession>
<gene>
    <name evidence="1" type="ORF">SAMEA3729809_04912</name>
</gene>
<dbReference type="EMBL" id="UKAS01000026">
    <property type="protein sequence ID" value="SXF98380.1"/>
    <property type="molecule type" value="Genomic_DNA"/>
</dbReference>
<evidence type="ECO:0008006" key="3">
    <source>
        <dbReference type="Google" id="ProtNLM"/>
    </source>
</evidence>
<evidence type="ECO:0000313" key="1">
    <source>
        <dbReference type="EMBL" id="SXF98380.1"/>
    </source>
</evidence>
<proteinExistence type="predicted"/>
<comment type="caution">
    <text evidence="1">The sequence shown here is derived from an EMBL/GenBank/DDBJ whole genome shotgun (WGS) entry which is preliminary data.</text>
</comment>
<dbReference type="Proteomes" id="UP000258928">
    <property type="component" value="Unassembled WGS sequence"/>
</dbReference>
<evidence type="ECO:0000313" key="2">
    <source>
        <dbReference type="Proteomes" id="UP000258928"/>
    </source>
</evidence>
<dbReference type="AlphaFoldDB" id="A0ABD7PCC9"/>
<dbReference type="RefSeq" id="WP_064158537.1">
    <property type="nucleotide sequence ID" value="NZ_BIGP01000007.1"/>
</dbReference>
<name>A0ABD7PCC9_KLEVA</name>
<reference evidence="1 2" key="1">
    <citation type="submission" date="2018-08" db="EMBL/GenBank/DDBJ databases">
        <authorList>
            <consortium name="Pathogen Informatics"/>
        </authorList>
    </citation>
    <scope>NUCLEOTIDE SEQUENCE [LARGE SCALE GENOMIC DNA]</scope>
    <source>
        <strain evidence="1 2">EuSCAPE_TR218</strain>
    </source>
</reference>
<organism evidence="1 2">
    <name type="scientific">Klebsiella variicola</name>
    <dbReference type="NCBI Taxonomy" id="244366"/>
    <lineage>
        <taxon>Bacteria</taxon>
        <taxon>Pseudomonadati</taxon>
        <taxon>Pseudomonadota</taxon>
        <taxon>Gammaproteobacteria</taxon>
        <taxon>Enterobacterales</taxon>
        <taxon>Enterobacteriaceae</taxon>
        <taxon>Klebsiella/Raoultella group</taxon>
        <taxon>Klebsiella</taxon>
        <taxon>Klebsiella pneumoniae complex</taxon>
    </lineage>
</organism>
<sequence>MKQVTTAEAIRNYNSLLRNPLRQLTVGELTARRMAAAQSLLQACIREGVSRPWTIVSRHAAMADSLVPFRISDSESWAMYLELKRGVRNEKRA</sequence>